<keyword evidence="2" id="KW-1185">Reference proteome</keyword>
<evidence type="ECO:0000313" key="2">
    <source>
        <dbReference type="Proteomes" id="UP000054166"/>
    </source>
</evidence>
<reference evidence="2" key="2">
    <citation type="submission" date="2015-01" db="EMBL/GenBank/DDBJ databases">
        <title>Evolutionary Origins and Diversification of the Mycorrhizal Mutualists.</title>
        <authorList>
            <consortium name="DOE Joint Genome Institute"/>
            <consortium name="Mycorrhizal Genomics Consortium"/>
            <person name="Kohler A."/>
            <person name="Kuo A."/>
            <person name="Nagy L.G."/>
            <person name="Floudas D."/>
            <person name="Copeland A."/>
            <person name="Barry K.W."/>
            <person name="Cichocki N."/>
            <person name="Veneault-Fourrey C."/>
            <person name="LaButti K."/>
            <person name="Lindquist E.A."/>
            <person name="Lipzen A."/>
            <person name="Lundell T."/>
            <person name="Morin E."/>
            <person name="Murat C."/>
            <person name="Riley R."/>
            <person name="Ohm R."/>
            <person name="Sun H."/>
            <person name="Tunlid A."/>
            <person name="Henrissat B."/>
            <person name="Grigoriev I.V."/>
            <person name="Hibbett D.S."/>
            <person name="Martin F."/>
        </authorList>
    </citation>
    <scope>NUCLEOTIDE SEQUENCE [LARGE SCALE GENOMIC DNA]</scope>
    <source>
        <strain evidence="2">F 1598</strain>
    </source>
</reference>
<evidence type="ECO:0000313" key="1">
    <source>
        <dbReference type="EMBL" id="KIM86229.1"/>
    </source>
</evidence>
<sequence length="132" mass="14940">MPIVPRQPMRCWEQSRAVACGGGDRKFRSPETTPHEAATASSYLVFCILGMIFDSGPRQLLHWRVKLCLLGCREASNPSLISKCVAQMSYQNGMMQMPPKPHYTQWHGTPMVHKAPPYLLDWPPSLPVDNYL</sequence>
<name>A0A0C3G2Z5_PILCF</name>
<dbReference type="EMBL" id="KN832982">
    <property type="protein sequence ID" value="KIM86229.1"/>
    <property type="molecule type" value="Genomic_DNA"/>
</dbReference>
<dbReference type="HOGENOM" id="CLU_1917840_0_0_1"/>
<dbReference type="InParanoid" id="A0A0C3G2Z5"/>
<dbReference type="Proteomes" id="UP000054166">
    <property type="component" value="Unassembled WGS sequence"/>
</dbReference>
<proteinExistence type="predicted"/>
<accession>A0A0C3G2Z5</accession>
<organism evidence="1 2">
    <name type="scientific">Piloderma croceum (strain F 1598)</name>
    <dbReference type="NCBI Taxonomy" id="765440"/>
    <lineage>
        <taxon>Eukaryota</taxon>
        <taxon>Fungi</taxon>
        <taxon>Dikarya</taxon>
        <taxon>Basidiomycota</taxon>
        <taxon>Agaricomycotina</taxon>
        <taxon>Agaricomycetes</taxon>
        <taxon>Agaricomycetidae</taxon>
        <taxon>Atheliales</taxon>
        <taxon>Atheliaceae</taxon>
        <taxon>Piloderma</taxon>
    </lineage>
</organism>
<dbReference type="AlphaFoldDB" id="A0A0C3G2Z5"/>
<reference evidence="1 2" key="1">
    <citation type="submission" date="2014-04" db="EMBL/GenBank/DDBJ databases">
        <authorList>
            <consortium name="DOE Joint Genome Institute"/>
            <person name="Kuo A."/>
            <person name="Tarkka M."/>
            <person name="Buscot F."/>
            <person name="Kohler A."/>
            <person name="Nagy L.G."/>
            <person name="Floudas D."/>
            <person name="Copeland A."/>
            <person name="Barry K.W."/>
            <person name="Cichocki N."/>
            <person name="Veneault-Fourrey C."/>
            <person name="LaButti K."/>
            <person name="Lindquist E.A."/>
            <person name="Lipzen A."/>
            <person name="Lundell T."/>
            <person name="Morin E."/>
            <person name="Murat C."/>
            <person name="Sun H."/>
            <person name="Tunlid A."/>
            <person name="Henrissat B."/>
            <person name="Grigoriev I.V."/>
            <person name="Hibbett D.S."/>
            <person name="Martin F."/>
            <person name="Nordberg H.P."/>
            <person name="Cantor M.N."/>
            <person name="Hua S.X."/>
        </authorList>
    </citation>
    <scope>NUCLEOTIDE SEQUENCE [LARGE SCALE GENOMIC DNA]</scope>
    <source>
        <strain evidence="1 2">F 1598</strain>
    </source>
</reference>
<gene>
    <name evidence="1" type="ORF">PILCRDRAFT_320137</name>
</gene>
<protein>
    <submittedName>
        <fullName evidence="1">Uncharacterized protein</fullName>
    </submittedName>
</protein>